<evidence type="ECO:0000313" key="2">
    <source>
        <dbReference type="EMBL" id="NEB93808.1"/>
    </source>
</evidence>
<evidence type="ECO:0000313" key="3">
    <source>
        <dbReference type="Proteomes" id="UP000470520"/>
    </source>
</evidence>
<protein>
    <submittedName>
        <fullName evidence="2">Type II toxin-antitoxin system Phd/YefM family antitoxin</fullName>
    </submittedName>
</protein>
<reference evidence="2 3" key="1">
    <citation type="submission" date="2020-01" db="EMBL/GenBank/DDBJ databases">
        <title>Insect and environment-associated Actinomycetes.</title>
        <authorList>
            <person name="Currrie C."/>
            <person name="Chevrette M."/>
            <person name="Carlson C."/>
            <person name="Stubbendieck R."/>
            <person name="Wendt-Pienkowski E."/>
        </authorList>
    </citation>
    <scope>NUCLEOTIDE SEQUENCE [LARGE SCALE GENOMIC DNA]</scope>
    <source>
        <strain evidence="2 3">SID7754</strain>
    </source>
</reference>
<organism evidence="2 3">
    <name type="scientific">Streptomyces bauhiniae</name>
    <dbReference type="NCBI Taxonomy" id="2340725"/>
    <lineage>
        <taxon>Bacteria</taxon>
        <taxon>Bacillati</taxon>
        <taxon>Actinomycetota</taxon>
        <taxon>Actinomycetes</taxon>
        <taxon>Kitasatosporales</taxon>
        <taxon>Streptomycetaceae</taxon>
        <taxon>Streptomyces</taxon>
    </lineage>
</organism>
<accession>A0A7K3QV97</accession>
<dbReference type="EMBL" id="JAAGMR010000217">
    <property type="protein sequence ID" value="NEB93808.1"/>
    <property type="molecule type" value="Genomic_DNA"/>
</dbReference>
<comment type="similarity">
    <text evidence="1">Belongs to the phD/YefM antitoxin family.</text>
</comment>
<dbReference type="Gene3D" id="3.40.1620.10">
    <property type="entry name" value="YefM-like domain"/>
    <property type="match status" value="1"/>
</dbReference>
<gene>
    <name evidence="2" type="ORF">G3I21_19290</name>
</gene>
<dbReference type="InterPro" id="IPR036165">
    <property type="entry name" value="YefM-like_sf"/>
</dbReference>
<evidence type="ECO:0000256" key="1">
    <source>
        <dbReference type="ARBA" id="ARBA00009981"/>
    </source>
</evidence>
<sequence length="95" mass="10154">MGTISVREFSYNPSAVFARVEKGEAVQVTRHGNVIAILLPGSGPVARYADLVAQGKIRLKAATTSDLDSLPRYDVPDGAPDPLGLLLAEREDYDA</sequence>
<comment type="caution">
    <text evidence="2">The sequence shown here is derived from an EMBL/GenBank/DDBJ whole genome shotgun (WGS) entry which is preliminary data.</text>
</comment>
<dbReference type="Proteomes" id="UP000470520">
    <property type="component" value="Unassembled WGS sequence"/>
</dbReference>
<dbReference type="RefSeq" id="WP_164190340.1">
    <property type="nucleotide sequence ID" value="NZ_JAAGMR010000217.1"/>
</dbReference>
<proteinExistence type="inferred from homology"/>
<name>A0A7K3QV97_9ACTN</name>
<dbReference type="AlphaFoldDB" id="A0A7K3QV97"/>
<dbReference type="SUPFAM" id="SSF143120">
    <property type="entry name" value="YefM-like"/>
    <property type="match status" value="1"/>
</dbReference>